<dbReference type="OrthoDB" id="479462at2759"/>
<feature type="region of interest" description="Disordered" evidence="1">
    <location>
        <begin position="1"/>
        <end position="27"/>
    </location>
</feature>
<organism evidence="2 3">
    <name type="scientific">Perkinsus olseni</name>
    <name type="common">Perkinsus atlanticus</name>
    <dbReference type="NCBI Taxonomy" id="32597"/>
    <lineage>
        <taxon>Eukaryota</taxon>
        <taxon>Sar</taxon>
        <taxon>Alveolata</taxon>
        <taxon>Perkinsozoa</taxon>
        <taxon>Perkinsea</taxon>
        <taxon>Perkinsida</taxon>
        <taxon>Perkinsidae</taxon>
        <taxon>Perkinsus</taxon>
    </lineage>
</organism>
<feature type="compositionally biased region" description="Basic residues" evidence="1">
    <location>
        <begin position="196"/>
        <end position="205"/>
    </location>
</feature>
<comment type="caution">
    <text evidence="2">The sequence shown here is derived from an EMBL/GenBank/DDBJ whole genome shotgun (WGS) entry which is preliminary data.</text>
</comment>
<gene>
    <name evidence="2" type="ORF">FOZ61_006502</name>
</gene>
<accession>A0A7J6LD93</accession>
<proteinExistence type="predicted"/>
<protein>
    <submittedName>
        <fullName evidence="2">Uncharacterized protein</fullName>
    </submittedName>
</protein>
<sequence length="212" mass="22476">MAESLCQRPSDVTYGTVPSAPPAAGGLQNQKQQAFKAFLDSLDKGDRIYEACKQTESSVSASPTQSLLGQASLSGVRVIPCAFGVTLGGDDRCDRTSVARGQSGVSSDSVDNLVRGLRIAKAPAARWANEEGMQLAPDKEKAVVCGGEVLKDRVGAAPRTAGEAQDRDTLQVRTSIRRYAAICRRNFGLDATAMKKGGRGSRARRSSPFSLR</sequence>
<name>A0A7J6LD93_PEROL</name>
<dbReference type="Proteomes" id="UP000570595">
    <property type="component" value="Unassembled WGS sequence"/>
</dbReference>
<evidence type="ECO:0000313" key="2">
    <source>
        <dbReference type="EMBL" id="KAF4657071.1"/>
    </source>
</evidence>
<reference evidence="2 3" key="1">
    <citation type="submission" date="2020-04" db="EMBL/GenBank/DDBJ databases">
        <title>Perkinsus olseni comparative genomics.</title>
        <authorList>
            <person name="Bogema D.R."/>
        </authorList>
    </citation>
    <scope>NUCLEOTIDE SEQUENCE [LARGE SCALE GENOMIC DNA]</scope>
    <source>
        <strain evidence="2">ATCC PRA-179</strain>
    </source>
</reference>
<evidence type="ECO:0000313" key="3">
    <source>
        <dbReference type="Proteomes" id="UP000570595"/>
    </source>
</evidence>
<dbReference type="EMBL" id="JABAHT010000372">
    <property type="protein sequence ID" value="KAF4657071.1"/>
    <property type="molecule type" value="Genomic_DNA"/>
</dbReference>
<evidence type="ECO:0000256" key="1">
    <source>
        <dbReference type="SAM" id="MobiDB-lite"/>
    </source>
</evidence>
<dbReference type="AlphaFoldDB" id="A0A7J6LD93"/>
<feature type="region of interest" description="Disordered" evidence="1">
    <location>
        <begin position="193"/>
        <end position="212"/>
    </location>
</feature>